<reference evidence="3" key="2">
    <citation type="submission" date="2017-10" db="EMBL/GenBank/DDBJ databases">
        <title>Ladona fulva Genome sequencing and assembly.</title>
        <authorList>
            <person name="Murali S."/>
            <person name="Richards S."/>
            <person name="Bandaranaike D."/>
            <person name="Bellair M."/>
            <person name="Blankenburg K."/>
            <person name="Chao H."/>
            <person name="Dinh H."/>
            <person name="Doddapaneni H."/>
            <person name="Dugan-Rocha S."/>
            <person name="Elkadiri S."/>
            <person name="Gnanaolivu R."/>
            <person name="Hernandez B."/>
            <person name="Skinner E."/>
            <person name="Javaid M."/>
            <person name="Lee S."/>
            <person name="Li M."/>
            <person name="Ming W."/>
            <person name="Munidasa M."/>
            <person name="Muniz J."/>
            <person name="Nguyen L."/>
            <person name="Hughes D."/>
            <person name="Osuji N."/>
            <person name="Pu L.-L."/>
            <person name="Puazo M."/>
            <person name="Qu C."/>
            <person name="Quiroz J."/>
            <person name="Raj R."/>
            <person name="Weissenberger G."/>
            <person name="Xin Y."/>
            <person name="Zou X."/>
            <person name="Han Y."/>
            <person name="Worley K."/>
            <person name="Muzny D."/>
            <person name="Gibbs R."/>
        </authorList>
    </citation>
    <scope>NUCLEOTIDE SEQUENCE</scope>
    <source>
        <strain evidence="3">Sampled in the wild</strain>
    </source>
</reference>
<dbReference type="InterPro" id="IPR003591">
    <property type="entry name" value="Leu-rich_rpt_typical-subtyp"/>
</dbReference>
<evidence type="ECO:0000256" key="2">
    <source>
        <dbReference type="ARBA" id="ARBA00022737"/>
    </source>
</evidence>
<dbReference type="PROSITE" id="PS51450">
    <property type="entry name" value="LRR"/>
    <property type="match status" value="6"/>
</dbReference>
<dbReference type="SUPFAM" id="SSF52058">
    <property type="entry name" value="L domain-like"/>
    <property type="match status" value="2"/>
</dbReference>
<accession>A0A8K0K6T0</accession>
<reference evidence="3" key="1">
    <citation type="submission" date="2013-04" db="EMBL/GenBank/DDBJ databases">
        <authorList>
            <person name="Qu J."/>
            <person name="Murali S.C."/>
            <person name="Bandaranaike D."/>
            <person name="Bellair M."/>
            <person name="Blankenburg K."/>
            <person name="Chao H."/>
            <person name="Dinh H."/>
            <person name="Doddapaneni H."/>
            <person name="Downs B."/>
            <person name="Dugan-Rocha S."/>
            <person name="Elkadiri S."/>
            <person name="Gnanaolivu R.D."/>
            <person name="Hernandez B."/>
            <person name="Javaid M."/>
            <person name="Jayaseelan J.C."/>
            <person name="Lee S."/>
            <person name="Li M."/>
            <person name="Ming W."/>
            <person name="Munidasa M."/>
            <person name="Muniz J."/>
            <person name="Nguyen L."/>
            <person name="Ongeri F."/>
            <person name="Osuji N."/>
            <person name="Pu L.-L."/>
            <person name="Puazo M."/>
            <person name="Qu C."/>
            <person name="Quiroz J."/>
            <person name="Raj R."/>
            <person name="Weissenberger G."/>
            <person name="Xin Y."/>
            <person name="Zou X."/>
            <person name="Han Y."/>
            <person name="Richards S."/>
            <person name="Worley K."/>
            <person name="Muzny D."/>
            <person name="Gibbs R."/>
        </authorList>
    </citation>
    <scope>NUCLEOTIDE SEQUENCE</scope>
    <source>
        <strain evidence="3">Sampled in the wild</strain>
    </source>
</reference>
<dbReference type="InterPro" id="IPR001611">
    <property type="entry name" value="Leu-rich_rpt"/>
</dbReference>
<dbReference type="PANTHER" id="PTHR45712:SF22">
    <property type="entry name" value="INSULIN-LIKE GROWTH FACTOR-BINDING PROTEIN COMPLEX ACID LABILE SUBUNIT"/>
    <property type="match status" value="1"/>
</dbReference>
<comment type="caution">
    <text evidence="3">The sequence shown here is derived from an EMBL/GenBank/DDBJ whole genome shotgun (WGS) entry which is preliminary data.</text>
</comment>
<dbReference type="Gene3D" id="3.80.10.10">
    <property type="entry name" value="Ribonuclease Inhibitor"/>
    <property type="match status" value="5"/>
</dbReference>
<keyword evidence="2" id="KW-0677">Repeat</keyword>
<dbReference type="Proteomes" id="UP000792457">
    <property type="component" value="Unassembled WGS sequence"/>
</dbReference>
<keyword evidence="1" id="KW-0433">Leucine-rich repeat</keyword>
<evidence type="ECO:0000313" key="4">
    <source>
        <dbReference type="Proteomes" id="UP000792457"/>
    </source>
</evidence>
<sequence length="597" mass="69024">MEEGLFEPIANITKLYISQSGCKNFPRSFRMLQKLEYLEISETSLEWIGDDLCSQSFALKGVMIKTNPLLDIHPECLQSYNNSEDIELSGNFISNLPNRTVVLSKLITFKFNDNGCDVKSVENFLMSDSLLYIEMKNSSIFSIHKDFLRNVPNLRRIDLSDNKLTHLEEGFFEFSVNLRYVSLRGNRLTSIPVSLLDTKPLLSEIIVSHNKISEINFKVGQNLSSLTHLDISYNDITLIPSNPFSRMPNIKFLDVSNNKISEIDKVVLEVISDLESLHIDQNRMKGDFFLLPRKFEHLTNLSAESNNFSELSWLNIPLLYELNLANNLIQKLNLSVFNSCPNLGILKLSRNLIGELPGQIFSHHLRHLTSLDLSFNRLKTHPDYIHLGIWMGRDRFVTVFYNLQLDLLDLSGNLMEKFELNWLGDAKSIQKVFVRNNNISELYTNSSEAVPVFSLDLSHNKISSKNWPWYYDDLLKTSGKISPFGRFEYLKELHLAHNEITDIPIDFRIHNAHLKVLDLSFNKIKHLTHQELLFSSYQFDADGNAKPYDFCRSLTINLRNNLIGRINFPHFMVSYSTFEFTLDLHGYCHQFFVSRVL</sequence>
<dbReference type="OrthoDB" id="676979at2759"/>
<gene>
    <name evidence="3" type="ORF">J437_LFUL000947</name>
</gene>
<protein>
    <submittedName>
        <fullName evidence="3">Uncharacterized protein</fullName>
    </submittedName>
</protein>
<dbReference type="InterPro" id="IPR032675">
    <property type="entry name" value="LRR_dom_sf"/>
</dbReference>
<evidence type="ECO:0000313" key="3">
    <source>
        <dbReference type="EMBL" id="KAG8229426.1"/>
    </source>
</evidence>
<dbReference type="SMART" id="SM00364">
    <property type="entry name" value="LRR_BAC"/>
    <property type="match status" value="6"/>
</dbReference>
<dbReference type="SMART" id="SM00369">
    <property type="entry name" value="LRR_TYP"/>
    <property type="match status" value="10"/>
</dbReference>
<dbReference type="Pfam" id="PF13855">
    <property type="entry name" value="LRR_8"/>
    <property type="match status" value="4"/>
</dbReference>
<name>A0A8K0K6T0_LADFU</name>
<dbReference type="InterPro" id="IPR050333">
    <property type="entry name" value="SLRP"/>
</dbReference>
<dbReference type="EMBL" id="KZ308428">
    <property type="protein sequence ID" value="KAG8229426.1"/>
    <property type="molecule type" value="Genomic_DNA"/>
</dbReference>
<dbReference type="SMART" id="SM00365">
    <property type="entry name" value="LRR_SD22"/>
    <property type="match status" value="5"/>
</dbReference>
<dbReference type="PANTHER" id="PTHR45712">
    <property type="entry name" value="AGAP008170-PA"/>
    <property type="match status" value="1"/>
</dbReference>
<organism evidence="3 4">
    <name type="scientific">Ladona fulva</name>
    <name type="common">Scarce chaser dragonfly</name>
    <name type="synonym">Libellula fulva</name>
    <dbReference type="NCBI Taxonomy" id="123851"/>
    <lineage>
        <taxon>Eukaryota</taxon>
        <taxon>Metazoa</taxon>
        <taxon>Ecdysozoa</taxon>
        <taxon>Arthropoda</taxon>
        <taxon>Hexapoda</taxon>
        <taxon>Insecta</taxon>
        <taxon>Pterygota</taxon>
        <taxon>Palaeoptera</taxon>
        <taxon>Odonata</taxon>
        <taxon>Epiprocta</taxon>
        <taxon>Anisoptera</taxon>
        <taxon>Libelluloidea</taxon>
        <taxon>Libellulidae</taxon>
        <taxon>Ladona</taxon>
    </lineage>
</organism>
<dbReference type="PRINTS" id="PR00019">
    <property type="entry name" value="LEURICHRPT"/>
</dbReference>
<keyword evidence="4" id="KW-1185">Reference proteome</keyword>
<dbReference type="AlphaFoldDB" id="A0A8K0K6T0"/>
<proteinExistence type="predicted"/>
<evidence type="ECO:0000256" key="1">
    <source>
        <dbReference type="ARBA" id="ARBA00022614"/>
    </source>
</evidence>